<proteinExistence type="predicted"/>
<dbReference type="Gramene" id="PHT74257">
    <property type="protein sequence ID" value="PHT74257"/>
    <property type="gene ID" value="T459_21534"/>
</dbReference>
<dbReference type="EMBL" id="AYRZ02000008">
    <property type="protein sequence ID" value="PHT74257.1"/>
    <property type="molecule type" value="Genomic_DNA"/>
</dbReference>
<gene>
    <name evidence="1" type="ORF">T459_21534</name>
</gene>
<organism evidence="1 2">
    <name type="scientific">Capsicum annuum</name>
    <name type="common">Capsicum pepper</name>
    <dbReference type="NCBI Taxonomy" id="4072"/>
    <lineage>
        <taxon>Eukaryota</taxon>
        <taxon>Viridiplantae</taxon>
        <taxon>Streptophyta</taxon>
        <taxon>Embryophyta</taxon>
        <taxon>Tracheophyta</taxon>
        <taxon>Spermatophyta</taxon>
        <taxon>Magnoliopsida</taxon>
        <taxon>eudicotyledons</taxon>
        <taxon>Gunneridae</taxon>
        <taxon>Pentapetalae</taxon>
        <taxon>asterids</taxon>
        <taxon>lamiids</taxon>
        <taxon>Solanales</taxon>
        <taxon>Solanaceae</taxon>
        <taxon>Solanoideae</taxon>
        <taxon>Capsiceae</taxon>
        <taxon>Capsicum</taxon>
    </lineage>
</organism>
<comment type="caution">
    <text evidence="1">The sequence shown here is derived from an EMBL/GenBank/DDBJ whole genome shotgun (WGS) entry which is preliminary data.</text>
</comment>
<name>A0A2G2YWX2_CAPAN</name>
<reference evidence="1 2" key="2">
    <citation type="journal article" date="2017" name="Genome Biol.">
        <title>New reference genome sequences of hot pepper reveal the massive evolution of plant disease-resistance genes by retroduplication.</title>
        <authorList>
            <person name="Kim S."/>
            <person name="Park J."/>
            <person name="Yeom S.I."/>
            <person name="Kim Y.M."/>
            <person name="Seo E."/>
            <person name="Kim K.T."/>
            <person name="Kim M.S."/>
            <person name="Lee J.M."/>
            <person name="Cheong K."/>
            <person name="Shin H.S."/>
            <person name="Kim S.B."/>
            <person name="Han K."/>
            <person name="Lee J."/>
            <person name="Park M."/>
            <person name="Lee H.A."/>
            <person name="Lee H.Y."/>
            <person name="Lee Y."/>
            <person name="Oh S."/>
            <person name="Lee J.H."/>
            <person name="Choi E."/>
            <person name="Choi E."/>
            <person name="Lee S.E."/>
            <person name="Jeon J."/>
            <person name="Kim H."/>
            <person name="Choi G."/>
            <person name="Song H."/>
            <person name="Lee J."/>
            <person name="Lee S.C."/>
            <person name="Kwon J.K."/>
            <person name="Lee H.Y."/>
            <person name="Koo N."/>
            <person name="Hong Y."/>
            <person name="Kim R.W."/>
            <person name="Kang W.H."/>
            <person name="Huh J.H."/>
            <person name="Kang B.C."/>
            <person name="Yang T.J."/>
            <person name="Lee Y.H."/>
            <person name="Bennetzen J.L."/>
            <person name="Choi D."/>
        </authorList>
    </citation>
    <scope>NUCLEOTIDE SEQUENCE [LARGE SCALE GENOMIC DNA]</scope>
    <source>
        <strain evidence="2">cv. CM334</strain>
    </source>
</reference>
<dbReference type="InterPro" id="IPR011990">
    <property type="entry name" value="TPR-like_helical_dom_sf"/>
</dbReference>
<keyword evidence="2" id="KW-1185">Reference proteome</keyword>
<dbReference type="GO" id="GO:0010105">
    <property type="term" value="P:negative regulation of ethylene-activated signaling pathway"/>
    <property type="evidence" value="ECO:0007669"/>
    <property type="project" value="InterPro"/>
</dbReference>
<dbReference type="PANTHER" id="PTHR44203:SF8">
    <property type="entry name" value="ETHYLENE-OVERPRODUCTION PROTEIN 1"/>
    <property type="match status" value="1"/>
</dbReference>
<dbReference type="AlphaFoldDB" id="A0A2G2YWX2"/>
<protein>
    <submittedName>
        <fullName evidence="1">Uncharacterized protein</fullName>
    </submittedName>
</protein>
<accession>A0A2G2YWX2</accession>
<dbReference type="PANTHER" id="PTHR44203">
    <property type="entry name" value="ETO1-RELATED"/>
    <property type="match status" value="1"/>
</dbReference>
<dbReference type="STRING" id="4072.A0A2G2YWX2"/>
<evidence type="ECO:0000313" key="2">
    <source>
        <dbReference type="Proteomes" id="UP000222542"/>
    </source>
</evidence>
<dbReference type="InterPro" id="IPR044631">
    <property type="entry name" value="ETO1-like"/>
</dbReference>
<sequence length="68" mass="7599">MDDHKEGEAISKITKVISFKSDLQLLHLRATSYDSLGDLTSTIQDCEVALCVDSSHTNTLDLYQKVQQ</sequence>
<dbReference type="Proteomes" id="UP000222542">
    <property type="component" value="Unassembled WGS sequence"/>
</dbReference>
<dbReference type="Gene3D" id="1.25.40.10">
    <property type="entry name" value="Tetratricopeptide repeat domain"/>
    <property type="match status" value="1"/>
</dbReference>
<reference evidence="1 2" key="1">
    <citation type="journal article" date="2014" name="Nat. Genet.">
        <title>Genome sequence of the hot pepper provides insights into the evolution of pungency in Capsicum species.</title>
        <authorList>
            <person name="Kim S."/>
            <person name="Park M."/>
            <person name="Yeom S.I."/>
            <person name="Kim Y.M."/>
            <person name="Lee J.M."/>
            <person name="Lee H.A."/>
            <person name="Seo E."/>
            <person name="Choi J."/>
            <person name="Cheong K."/>
            <person name="Kim K.T."/>
            <person name="Jung K."/>
            <person name="Lee G.W."/>
            <person name="Oh S.K."/>
            <person name="Bae C."/>
            <person name="Kim S.B."/>
            <person name="Lee H.Y."/>
            <person name="Kim S.Y."/>
            <person name="Kim M.S."/>
            <person name="Kang B.C."/>
            <person name="Jo Y.D."/>
            <person name="Yang H.B."/>
            <person name="Jeong H.J."/>
            <person name="Kang W.H."/>
            <person name="Kwon J.K."/>
            <person name="Shin C."/>
            <person name="Lim J.Y."/>
            <person name="Park J.H."/>
            <person name="Huh J.H."/>
            <person name="Kim J.S."/>
            <person name="Kim B.D."/>
            <person name="Cohen O."/>
            <person name="Paran I."/>
            <person name="Suh M.C."/>
            <person name="Lee S.B."/>
            <person name="Kim Y.K."/>
            <person name="Shin Y."/>
            <person name="Noh S.J."/>
            <person name="Park J."/>
            <person name="Seo Y.S."/>
            <person name="Kwon S.Y."/>
            <person name="Kim H.A."/>
            <person name="Park J.M."/>
            <person name="Kim H.J."/>
            <person name="Choi S.B."/>
            <person name="Bosland P.W."/>
            <person name="Reeves G."/>
            <person name="Jo S.H."/>
            <person name="Lee B.W."/>
            <person name="Cho H.T."/>
            <person name="Choi H.S."/>
            <person name="Lee M.S."/>
            <person name="Yu Y."/>
            <person name="Do Choi Y."/>
            <person name="Park B.S."/>
            <person name="van Deynze A."/>
            <person name="Ashrafi H."/>
            <person name="Hill T."/>
            <person name="Kim W.T."/>
            <person name="Pai H.S."/>
            <person name="Ahn H.K."/>
            <person name="Yeam I."/>
            <person name="Giovannoni J.J."/>
            <person name="Rose J.K."/>
            <person name="Sorensen I."/>
            <person name="Lee S.J."/>
            <person name="Kim R.W."/>
            <person name="Choi I.Y."/>
            <person name="Choi B.S."/>
            <person name="Lim J.S."/>
            <person name="Lee Y.H."/>
            <person name="Choi D."/>
        </authorList>
    </citation>
    <scope>NUCLEOTIDE SEQUENCE [LARGE SCALE GENOMIC DNA]</scope>
    <source>
        <strain evidence="2">cv. CM334</strain>
    </source>
</reference>
<evidence type="ECO:0000313" key="1">
    <source>
        <dbReference type="EMBL" id="PHT74257.1"/>
    </source>
</evidence>